<dbReference type="RefSeq" id="WP_065838942.1">
    <property type="nucleotide sequence ID" value="NZ_CP027287.1"/>
</dbReference>
<dbReference type="InterPro" id="IPR015168">
    <property type="entry name" value="SsuA/THI5"/>
</dbReference>
<evidence type="ECO:0000313" key="3">
    <source>
        <dbReference type="Proteomes" id="UP000093100"/>
    </source>
</evidence>
<accession>A0AAX0H9X3</accession>
<evidence type="ECO:0000313" key="2">
    <source>
        <dbReference type="EMBL" id="OCR90090.1"/>
    </source>
</evidence>
<dbReference type="Pfam" id="PF09084">
    <property type="entry name" value="NMT1"/>
    <property type="match status" value="1"/>
</dbReference>
<dbReference type="PIRSF" id="PIRSF027386">
    <property type="entry name" value="UCP027386_ABC_sbc_TM0202"/>
    <property type="match status" value="1"/>
</dbReference>
<dbReference type="SUPFAM" id="SSF53850">
    <property type="entry name" value="Periplasmic binding protein-like II"/>
    <property type="match status" value="1"/>
</dbReference>
<dbReference type="PANTHER" id="PTHR30024">
    <property type="entry name" value="ALIPHATIC SULFONATES-BINDING PROTEIN-RELATED"/>
    <property type="match status" value="1"/>
</dbReference>
<dbReference type="AlphaFoldDB" id="A0AAX0H9X3"/>
<dbReference type="Proteomes" id="UP000093100">
    <property type="component" value="Unassembled WGS sequence"/>
</dbReference>
<comment type="caution">
    <text evidence="2">The sequence shown here is derived from an EMBL/GenBank/DDBJ whole genome shotgun (WGS) entry which is preliminary data.</text>
</comment>
<dbReference type="PANTHER" id="PTHR30024:SF46">
    <property type="entry name" value="ABC TRANSPORTER, SUBSTRATE-BINDING LIPOPROTEIN"/>
    <property type="match status" value="1"/>
</dbReference>
<feature type="domain" description="SsuA/THI5-like" evidence="1">
    <location>
        <begin position="57"/>
        <end position="257"/>
    </location>
</feature>
<dbReference type="EMBL" id="LFLK01000011">
    <property type="protein sequence ID" value="OCR90090.1"/>
    <property type="molecule type" value="Genomic_DNA"/>
</dbReference>
<proteinExistence type="predicted"/>
<protein>
    <recommendedName>
        <fullName evidence="1">SsuA/THI5-like domain-containing protein</fullName>
    </recommendedName>
</protein>
<dbReference type="InterPro" id="IPR027024">
    <property type="entry name" value="UCP027386_ABC_sbc_TM0202"/>
</dbReference>
<gene>
    <name evidence="2" type="ORF">CFT12S02225_08640</name>
</gene>
<name>A0AAX0H9X3_CAMFE</name>
<organism evidence="2 3">
    <name type="scientific">Campylobacter fetus subsp. testudinum</name>
    <dbReference type="NCBI Taxonomy" id="1507806"/>
    <lineage>
        <taxon>Bacteria</taxon>
        <taxon>Pseudomonadati</taxon>
        <taxon>Campylobacterota</taxon>
        <taxon>Epsilonproteobacteria</taxon>
        <taxon>Campylobacterales</taxon>
        <taxon>Campylobacteraceae</taxon>
        <taxon>Campylobacter</taxon>
    </lineage>
</organism>
<evidence type="ECO:0000259" key="1">
    <source>
        <dbReference type="Pfam" id="PF09084"/>
    </source>
</evidence>
<sequence>MKRRDFLGFSAALGVSAYAPSLFAKENLTIYGAPAMPSVMIAVALINGKLKNQMDLNLQIWNNPDILRAGVASGAYKVMMSPSNVGVNLKNQGQKIAQLNILTNGLQNLLTKDKSVKELGELEGKKLIMPFKNDMPDLVFQALCKKQGVNLDKISISYTPTPPEAMLGFLTKDFDAALLPEPMATACIMRAKQLGVAVQRGLDIHKIWGKSFGVKDTIPQAGMIVNLDFYEQNISVFETLHTDLQNALEWTMQNRQSAGEIGENYLSAKAPILSAALEYSNLTVIKAKEAKDDLMKFYEVLLELNPKLLGGKLPDESFFL</sequence>
<reference evidence="2 3" key="1">
    <citation type="journal article" date="2016" name="Genome Biol. Evol.">
        <title>Comparative Genomics of Campylobacter fetus from Reptiles and Mammals Reveals Divergent Evolution in Host-Associated Lineages.</title>
        <authorList>
            <person name="Gilbert M.J."/>
            <person name="Miller W.G."/>
            <person name="Yee E."/>
            <person name="Zomer A.L."/>
            <person name="van der Graaf-van Bloois L."/>
            <person name="Fitzgerald C."/>
            <person name="Forbes K.J."/>
            <person name="Meric G."/>
            <person name="Sheppard S.K."/>
            <person name="Wagenaar J.A."/>
            <person name="Duim B."/>
        </authorList>
    </citation>
    <scope>NUCLEOTIDE SEQUENCE [LARGE SCALE GENOMIC DNA]</scope>
    <source>
        <strain evidence="2 3">12S02225-3</strain>
    </source>
</reference>
<dbReference type="Gene3D" id="3.40.190.10">
    <property type="entry name" value="Periplasmic binding protein-like II"/>
    <property type="match status" value="2"/>
</dbReference>